<dbReference type="EMBL" id="FXAM01000001">
    <property type="protein sequence ID" value="SMF95047.1"/>
    <property type="molecule type" value="Genomic_DNA"/>
</dbReference>
<protein>
    <submittedName>
        <fullName evidence="1">Glycosyltransferase WbsX</fullName>
    </submittedName>
</protein>
<evidence type="ECO:0000313" key="2">
    <source>
        <dbReference type="Proteomes" id="UP000192923"/>
    </source>
</evidence>
<organism evidence="1 2">
    <name type="scientific">Methylomagnum ishizawai</name>
    <dbReference type="NCBI Taxonomy" id="1760988"/>
    <lineage>
        <taxon>Bacteria</taxon>
        <taxon>Pseudomonadati</taxon>
        <taxon>Pseudomonadota</taxon>
        <taxon>Gammaproteobacteria</taxon>
        <taxon>Methylococcales</taxon>
        <taxon>Methylococcaceae</taxon>
        <taxon>Methylomagnum</taxon>
    </lineage>
</organism>
<keyword evidence="1" id="KW-0808">Transferase</keyword>
<dbReference type="Proteomes" id="UP000192923">
    <property type="component" value="Unassembled WGS sequence"/>
</dbReference>
<dbReference type="OrthoDB" id="9816424at2"/>
<accession>A0A1Y6CXG8</accession>
<keyword evidence="2" id="KW-1185">Reference proteome</keyword>
<dbReference type="STRING" id="1760988.SAMN02949497_2391"/>
<dbReference type="PANTHER" id="PTHR41244:SF1">
    <property type="entry name" value="GLYCOSYLTRANSFERASE"/>
    <property type="match status" value="1"/>
</dbReference>
<dbReference type="Gene3D" id="3.20.20.80">
    <property type="entry name" value="Glycosidases"/>
    <property type="match status" value="1"/>
</dbReference>
<dbReference type="PROSITE" id="PS50007">
    <property type="entry name" value="PIPLC_X_DOMAIN"/>
    <property type="match status" value="1"/>
</dbReference>
<proteinExistence type="predicted"/>
<dbReference type="Pfam" id="PF14307">
    <property type="entry name" value="Glyco_tran_WbsX"/>
    <property type="match status" value="1"/>
</dbReference>
<dbReference type="AlphaFoldDB" id="A0A1Y6CXG8"/>
<dbReference type="InterPro" id="IPR032719">
    <property type="entry name" value="WbsX"/>
</dbReference>
<gene>
    <name evidence="1" type="ORF">SAMN02949497_2391</name>
</gene>
<dbReference type="CDD" id="cd11579">
    <property type="entry name" value="Glyco_tran_WbsX"/>
    <property type="match status" value="1"/>
</dbReference>
<dbReference type="RefSeq" id="WP_085212949.1">
    <property type="nucleotide sequence ID" value="NZ_FXAM01000001.1"/>
</dbReference>
<sequence length="847" mass="95692">MTEQEKGLQAEIQLALLVKGILVIAGTIGDADAPVKSIKVTGVRKNLAKNIYRFNRDSTGFYPQTEAAKGADFLLLMKAKNLDQEGMIEFESDAGSVALAYRLEDQAKISRSLVDHLRHAADYLDIEELRESLGVAVQYISFDGIQGAKQGYFGCLDIIDGNGIQGWAVNLAKPSDPLKIRVLLRSRIIGTAYTVFSRNDVSASAGVPLPACGFHLKWNRVTLPPELKQLDRDNPCELLVQIEGTNLVLVNLKGKWPSVGDLLGWCNPQPVPMSGSAKKIAVETFLDKDPVENEVAAKVKAIAFFLPQFHPIPENDAWWGPGFTEWTNVTQAKPSFPGHEQPHIPGELGFYDLRLPELREAQARLAREYGIYGFCYYYYWFAGRRILERPLDDMLKSGSPDFPFCICWANESWSKRWDGSEDEVLLKQEHTPDTDVAFIRDVIPILKDPRYIQINGAPLLIVYRVNLFPDPKRTTAVWRKICADEGLPNIHLAAVEFTGFNDPYGNGFDSSIEFPPLNISPAETVTNEIDELDKDFSGGIYDYRQYAIQVMLREPAPYRRYRGIIPGWDNTPRRGKRASLFVDPEPQTYEMWLRAIVEETRNALPVGERFIFINAWNEWAEGAHLEPDIRHGRAYLESTRRGLTGRSDWQVLAEYARVKGSLSGSELEDWLSDIESQLLARDRSLQYLRRLHSMKTPLEFNRVIFSPVPSSMLEYNYNVKGGGHGVLDTVNNQALHEHITLDHRRCALFAGWCIAPEAHVGAQSATLFFLEHLNNRKRYFASVIGRAKREDVASTFPDMGESVTLYAGYHFYGELSQLDAGEYRMGVFQRAEQKNIETLFDGVLRVV</sequence>
<name>A0A1Y6CXG8_9GAMM</name>
<evidence type="ECO:0000313" key="1">
    <source>
        <dbReference type="EMBL" id="SMF95047.1"/>
    </source>
</evidence>
<dbReference type="PANTHER" id="PTHR41244">
    <property type="entry name" value="RHAMNAN SYNTHESIS F"/>
    <property type="match status" value="1"/>
</dbReference>
<reference evidence="1 2" key="1">
    <citation type="submission" date="2016-12" db="EMBL/GenBank/DDBJ databases">
        <authorList>
            <person name="Song W.-J."/>
            <person name="Kurnit D.M."/>
        </authorList>
    </citation>
    <scope>NUCLEOTIDE SEQUENCE [LARGE SCALE GENOMIC DNA]</scope>
    <source>
        <strain evidence="1 2">175</strain>
    </source>
</reference>
<dbReference type="GO" id="GO:0016740">
    <property type="term" value="F:transferase activity"/>
    <property type="evidence" value="ECO:0007669"/>
    <property type="project" value="UniProtKB-KW"/>
</dbReference>